<sequence length="160" mass="18204">MRWRLTFFVTSIGILALVLIFYASQIVYSQRQKMTEHAYFCLKQASFPIDQLIKTEVYRGTALITTLHVETSGGTSILFCDEQGSLLETVKEEAIVPEEAIRRALSTHFPGASLSRLVLGWDFKRPIYEAKVSFADRSFGFVYFDARDGKRLRSILLPPS</sequence>
<reference evidence="2" key="1">
    <citation type="journal article" date="2018" name="Sci. Rep.">
        <title>Lignite coal burning seam in the remote Altai Mountains harbors a hydrogen-driven thermophilic microbial community.</title>
        <authorList>
            <person name="Kadnikov V.V."/>
            <person name="Mardanov A.V."/>
            <person name="Ivasenko D.A."/>
            <person name="Antsiferov D.V."/>
            <person name="Beletsky A.V."/>
            <person name="Karnachuk O.V."/>
            <person name="Ravin N.V."/>
        </authorList>
    </citation>
    <scope>NUCLEOTIDE SEQUENCE [LARGE SCALE GENOMIC DNA]</scope>
</reference>
<proteinExistence type="predicted"/>
<protein>
    <recommendedName>
        <fullName evidence="3">DUF5590 domain-containing protein</fullName>
    </recommendedName>
</protein>
<name>A0A2R6Y2M6_9BACL</name>
<gene>
    <name evidence="1" type="ORF">BSOLF_2500</name>
</gene>
<organism evidence="1 2">
    <name type="scientific">Candidatus Carbonibacillus altaicus</name>
    <dbReference type="NCBI Taxonomy" id="2163959"/>
    <lineage>
        <taxon>Bacteria</taxon>
        <taxon>Bacillati</taxon>
        <taxon>Bacillota</taxon>
        <taxon>Bacilli</taxon>
        <taxon>Bacillales</taxon>
        <taxon>Candidatus Carbonibacillus</taxon>
    </lineage>
</organism>
<comment type="caution">
    <text evidence="1">The sequence shown here is derived from an EMBL/GenBank/DDBJ whole genome shotgun (WGS) entry which is preliminary data.</text>
</comment>
<evidence type="ECO:0008006" key="3">
    <source>
        <dbReference type="Google" id="ProtNLM"/>
    </source>
</evidence>
<dbReference type="EMBL" id="PEBX01000016">
    <property type="protein sequence ID" value="PTQ56939.1"/>
    <property type="molecule type" value="Genomic_DNA"/>
</dbReference>
<dbReference type="Proteomes" id="UP000244338">
    <property type="component" value="Unassembled WGS sequence"/>
</dbReference>
<evidence type="ECO:0000313" key="1">
    <source>
        <dbReference type="EMBL" id="PTQ56939.1"/>
    </source>
</evidence>
<dbReference type="AlphaFoldDB" id="A0A2R6Y2M6"/>
<evidence type="ECO:0000313" key="2">
    <source>
        <dbReference type="Proteomes" id="UP000244338"/>
    </source>
</evidence>
<accession>A0A2R6Y2M6</accession>